<dbReference type="PaxDb" id="8030-ENSSSAP00000080015"/>
<evidence type="ECO:0000256" key="4">
    <source>
        <dbReference type="ARBA" id="ARBA00023157"/>
    </source>
</evidence>
<dbReference type="GO" id="GO:0006508">
    <property type="term" value="P:proteolysis"/>
    <property type="evidence" value="ECO:0007669"/>
    <property type="project" value="UniProtKB-KW"/>
</dbReference>
<dbReference type="Gene3D" id="2.40.10.10">
    <property type="entry name" value="Trypsin-like serine proteases"/>
    <property type="match status" value="1"/>
</dbReference>
<evidence type="ECO:0000256" key="5">
    <source>
        <dbReference type="RuleBase" id="RU363034"/>
    </source>
</evidence>
<keyword evidence="6" id="KW-0732">Signal</keyword>
<dbReference type="PROSITE" id="PS00135">
    <property type="entry name" value="TRYPSIN_SER"/>
    <property type="match status" value="1"/>
</dbReference>
<keyword evidence="2 5" id="KW-0378">Hydrolase</keyword>
<feature type="domain" description="Peptidase S1" evidence="7">
    <location>
        <begin position="56"/>
        <end position="289"/>
    </location>
</feature>
<dbReference type="InterPro" id="IPR001254">
    <property type="entry name" value="Trypsin_dom"/>
</dbReference>
<dbReference type="GO" id="GO:0004252">
    <property type="term" value="F:serine-type endopeptidase activity"/>
    <property type="evidence" value="ECO:0007669"/>
    <property type="project" value="InterPro"/>
</dbReference>
<dbReference type="Proteomes" id="UP001652741">
    <property type="component" value="Chromosome ssa28"/>
</dbReference>
<organism evidence="8 9">
    <name type="scientific">Salmo salar</name>
    <name type="common">Atlantic salmon</name>
    <dbReference type="NCBI Taxonomy" id="8030"/>
    <lineage>
        <taxon>Eukaryota</taxon>
        <taxon>Metazoa</taxon>
        <taxon>Chordata</taxon>
        <taxon>Craniata</taxon>
        <taxon>Vertebrata</taxon>
        <taxon>Euteleostomi</taxon>
        <taxon>Actinopterygii</taxon>
        <taxon>Neopterygii</taxon>
        <taxon>Teleostei</taxon>
        <taxon>Protacanthopterygii</taxon>
        <taxon>Salmoniformes</taxon>
        <taxon>Salmonidae</taxon>
        <taxon>Salmoninae</taxon>
        <taxon>Salmo</taxon>
    </lineage>
</organism>
<accession>A0A1S3Q8S2</accession>
<keyword evidence="1 5" id="KW-0645">Protease</keyword>
<dbReference type="PRINTS" id="PR00722">
    <property type="entry name" value="CHYMOTRYPSIN"/>
</dbReference>
<evidence type="ECO:0000256" key="6">
    <source>
        <dbReference type="SAM" id="SignalP"/>
    </source>
</evidence>
<evidence type="ECO:0000256" key="2">
    <source>
        <dbReference type="ARBA" id="ARBA00022801"/>
    </source>
</evidence>
<dbReference type="Pfam" id="PF00089">
    <property type="entry name" value="Trypsin"/>
    <property type="match status" value="1"/>
</dbReference>
<evidence type="ECO:0000259" key="7">
    <source>
        <dbReference type="PROSITE" id="PS50240"/>
    </source>
</evidence>
<dbReference type="PANTHER" id="PTHR24252:SF17">
    <property type="entry name" value="SUPPRESSOR OF TUMORIGENICITY 14 PROTEIN HOMOLOG-RELATED"/>
    <property type="match status" value="1"/>
</dbReference>
<dbReference type="AlphaFoldDB" id="A0A1S3Q8S2"/>
<keyword evidence="3 5" id="KW-0720">Serine protease</keyword>
<feature type="signal peptide" evidence="6">
    <location>
        <begin position="1"/>
        <end position="21"/>
    </location>
</feature>
<reference evidence="9" key="1">
    <citation type="submission" date="2025-04" db="UniProtKB">
        <authorList>
            <consortium name="RefSeq"/>
        </authorList>
    </citation>
    <scope>IDENTIFICATION</scope>
    <source>
        <tissue evidence="9">Muscle</tissue>
    </source>
</reference>
<evidence type="ECO:0000256" key="1">
    <source>
        <dbReference type="ARBA" id="ARBA00022670"/>
    </source>
</evidence>
<dbReference type="STRING" id="8030.ENSSSAP00000080015"/>
<dbReference type="CDD" id="cd00190">
    <property type="entry name" value="Tryp_SPc"/>
    <property type="match status" value="1"/>
</dbReference>
<evidence type="ECO:0000313" key="8">
    <source>
        <dbReference type="Proteomes" id="UP001652741"/>
    </source>
</evidence>
<keyword evidence="8" id="KW-1185">Reference proteome</keyword>
<evidence type="ECO:0000256" key="3">
    <source>
        <dbReference type="ARBA" id="ARBA00022825"/>
    </source>
</evidence>
<protein>
    <submittedName>
        <fullName evidence="9 10">Tryptase</fullName>
    </submittedName>
</protein>
<name>A0A1S3Q8S2_SALSA</name>
<sequence>MGGQRTLSVLLLLMMGVVTTALPATTGNITAIVDTTSTVGPSSATVCGTPPLNNKIVGGENAPAGSWPWQASLQMSDGHVCGGSLINKVWVMSAAHCFPSSDPNGWNISLGRQTLEGINSNEVSRTVAEIIIHPDYNGFTKDNDIALLKLSSPVNFTNYILPVCLAASDSVFNNGTDSWVTGWGNINEGVPIPSPQDLQEVEVSVVGNKQCDCLNGAGSITDNMLCAGDLAGGKDSCQGDSGGPMVIQQNSVWVQSGVVSWGQGCARPNLPGVYTRVSSYQSWINSHIKTDKPGFVQFYSSGVDADSDYICSDRPTTTVDPNPYPYTYPYLYPYPCLYPYESIFDHGHSLFSSLYLLSTLFILMFLTI</sequence>
<dbReference type="InterPro" id="IPR001314">
    <property type="entry name" value="Peptidase_S1A"/>
</dbReference>
<evidence type="ECO:0000313" key="10">
    <source>
        <dbReference type="RefSeq" id="XP_045566177.1"/>
    </source>
</evidence>
<dbReference type="GeneID" id="106589897"/>
<dbReference type="KEGG" id="sasa:106589897"/>
<dbReference type="InterPro" id="IPR018114">
    <property type="entry name" value="TRYPSIN_HIS"/>
</dbReference>
<dbReference type="InterPro" id="IPR009003">
    <property type="entry name" value="Peptidase_S1_PA"/>
</dbReference>
<proteinExistence type="predicted"/>
<evidence type="ECO:0000313" key="9">
    <source>
        <dbReference type="RefSeq" id="XP_014035789.1"/>
    </source>
</evidence>
<dbReference type="RefSeq" id="XP_014035789.1">
    <property type="nucleotide sequence ID" value="XM_014180314.1"/>
</dbReference>
<dbReference type="InterPro" id="IPR043504">
    <property type="entry name" value="Peptidase_S1_PA_chymotrypsin"/>
</dbReference>
<dbReference type="SUPFAM" id="SSF50494">
    <property type="entry name" value="Trypsin-like serine proteases"/>
    <property type="match status" value="1"/>
</dbReference>
<dbReference type="RefSeq" id="XP_045566177.1">
    <property type="nucleotide sequence ID" value="XM_045710221.1"/>
</dbReference>
<dbReference type="InterPro" id="IPR033116">
    <property type="entry name" value="TRYPSIN_SER"/>
</dbReference>
<dbReference type="PROSITE" id="PS50240">
    <property type="entry name" value="TRYPSIN_DOM"/>
    <property type="match status" value="1"/>
</dbReference>
<gene>
    <name evidence="9 10" type="primary">LOC106589897</name>
</gene>
<dbReference type="PROSITE" id="PS00134">
    <property type="entry name" value="TRYPSIN_HIS"/>
    <property type="match status" value="1"/>
</dbReference>
<keyword evidence="4" id="KW-1015">Disulfide bond</keyword>
<dbReference type="FunFam" id="2.40.10.10:FF:000057">
    <property type="entry name" value="Zgc:100868"/>
    <property type="match status" value="1"/>
</dbReference>
<dbReference type="SMART" id="SM00020">
    <property type="entry name" value="Tryp_SPc"/>
    <property type="match status" value="1"/>
</dbReference>
<feature type="chain" id="PRO_5010310211" evidence="6">
    <location>
        <begin position="22"/>
        <end position="368"/>
    </location>
</feature>
<dbReference type="PANTHER" id="PTHR24252">
    <property type="entry name" value="ACROSIN-RELATED"/>
    <property type="match status" value="1"/>
</dbReference>